<dbReference type="InterPro" id="IPR017930">
    <property type="entry name" value="Myb_dom"/>
</dbReference>
<dbReference type="AlphaFoldDB" id="D2VMH0"/>
<keyword evidence="2 9" id="KW-0238">DNA-binding</keyword>
<dbReference type="KEGG" id="ngr:NAEGRDRAFT_80538"/>
<dbReference type="Proteomes" id="UP000006671">
    <property type="component" value="Unassembled WGS sequence"/>
</dbReference>
<feature type="domain" description="SANT" evidence="7">
    <location>
        <begin position="57"/>
        <end position="108"/>
    </location>
</feature>
<evidence type="ECO:0000259" key="7">
    <source>
        <dbReference type="PROSITE" id="PS51293"/>
    </source>
</evidence>
<dbReference type="RefSeq" id="XP_002674734.1">
    <property type="nucleotide sequence ID" value="XM_002674688.1"/>
</dbReference>
<feature type="compositionally biased region" description="Polar residues" evidence="5">
    <location>
        <begin position="28"/>
        <end position="43"/>
    </location>
</feature>
<dbReference type="OrthoDB" id="118550at2759"/>
<dbReference type="STRING" id="5762.D2VMH0"/>
<evidence type="ECO:0000256" key="5">
    <source>
        <dbReference type="SAM" id="MobiDB-lite"/>
    </source>
</evidence>
<dbReference type="InterPro" id="IPR001005">
    <property type="entry name" value="SANT/Myb"/>
</dbReference>
<accession>D2VMH0</accession>
<keyword evidence="4" id="KW-0539">Nucleus</keyword>
<proteinExistence type="predicted"/>
<evidence type="ECO:0000256" key="4">
    <source>
        <dbReference type="ARBA" id="ARBA00023242"/>
    </source>
</evidence>
<dbReference type="eggNOG" id="KOG0724">
    <property type="taxonomic scope" value="Eukaryota"/>
</dbReference>
<keyword evidence="10" id="KW-1185">Reference proteome</keyword>
<dbReference type="InterPro" id="IPR017884">
    <property type="entry name" value="SANT_dom"/>
</dbReference>
<dbReference type="SUPFAM" id="SSF46689">
    <property type="entry name" value="Homeodomain-like"/>
    <property type="match status" value="1"/>
</dbReference>
<name>D2VMH0_NAEGR</name>
<feature type="region of interest" description="Disordered" evidence="5">
    <location>
        <begin position="104"/>
        <end position="130"/>
    </location>
</feature>
<dbReference type="GO" id="GO:0003677">
    <property type="term" value="F:DNA binding"/>
    <property type="evidence" value="ECO:0007669"/>
    <property type="project" value="UniProtKB-KW"/>
</dbReference>
<feature type="compositionally biased region" description="Polar residues" evidence="5">
    <location>
        <begin position="1"/>
        <end position="20"/>
    </location>
</feature>
<dbReference type="Pfam" id="PF00249">
    <property type="entry name" value="Myb_DNA-binding"/>
    <property type="match status" value="1"/>
</dbReference>
<evidence type="ECO:0000256" key="2">
    <source>
        <dbReference type="ARBA" id="ARBA00023125"/>
    </source>
</evidence>
<sequence length="499" mass="56652">MVSKNQANIETSDSACSSPQKIKKSKKTSQLTNSPPSIPLTLTQVLPKQRKEYTIQQKREKWSDEEHDKFIEAIRLHGRDWKKVEEFIGTKTRKQIRSHAQKHFEKMKKTGEEFPAPRAKKKSSKPYPSKKTNEIYNALSNEQIVSNLKNIPNEFFEKLIAQHDVTDAIRLIHLLVTTDSAKTFSEQERALIKTIIHNANILSEKQRQSSMSSESTNHLVFLLSIFTNFADLFDSNDRSNKVSSPTSQAAASTQSPKPKHASEKKESTPVVKTESVDDWNSSVNALVVEEELADFNQVLNNQKHQQQQHQLLQQQMESNQALNPNALSSIFPHLMLMNSKANMSTNQQMPSTSTVDVMNAMMSSDADQYTQYYNVIDNVSSASSFSGEERDSFSQTFDDGTFGMMSNPHTTTMLNPIALCNPITVCPPQQFMYIPTILLQQPAPEHFCNFQIPTNTLYIAQQPSTNPQNFDQSILSFFDQKDNEEQSDSFNVNTIFDTY</sequence>
<protein>
    <submittedName>
        <fullName evidence="9">Myb-related DNA-binding protein</fullName>
    </submittedName>
</protein>
<evidence type="ECO:0000313" key="9">
    <source>
        <dbReference type="EMBL" id="EFC41990.1"/>
    </source>
</evidence>
<keyword evidence="1" id="KW-0805">Transcription regulation</keyword>
<feature type="domain" description="Myb-like" evidence="6">
    <location>
        <begin position="54"/>
        <end position="104"/>
    </location>
</feature>
<dbReference type="GeneID" id="8862677"/>
<dbReference type="InterPro" id="IPR009057">
    <property type="entry name" value="Homeodomain-like_sf"/>
</dbReference>
<dbReference type="Gene3D" id="1.10.10.60">
    <property type="entry name" value="Homeodomain-like"/>
    <property type="match status" value="1"/>
</dbReference>
<dbReference type="SMART" id="SM00717">
    <property type="entry name" value="SANT"/>
    <property type="match status" value="1"/>
</dbReference>
<evidence type="ECO:0000259" key="8">
    <source>
        <dbReference type="PROSITE" id="PS51294"/>
    </source>
</evidence>
<dbReference type="NCBIfam" id="TIGR01557">
    <property type="entry name" value="myb_SHAQKYF"/>
    <property type="match status" value="1"/>
</dbReference>
<dbReference type="PANTHER" id="PTHR12802:SF155">
    <property type="entry name" value="DEUBIQUITINASE MYSM1"/>
    <property type="match status" value="1"/>
</dbReference>
<gene>
    <name evidence="9" type="ORF">NAEGRDRAFT_80538</name>
</gene>
<evidence type="ECO:0000256" key="1">
    <source>
        <dbReference type="ARBA" id="ARBA00023015"/>
    </source>
</evidence>
<evidence type="ECO:0000259" key="6">
    <source>
        <dbReference type="PROSITE" id="PS50090"/>
    </source>
</evidence>
<dbReference type="PROSITE" id="PS51294">
    <property type="entry name" value="HTH_MYB"/>
    <property type="match status" value="1"/>
</dbReference>
<dbReference type="VEuPathDB" id="AmoebaDB:NAEGRDRAFT_80538"/>
<dbReference type="PANTHER" id="PTHR12802">
    <property type="entry name" value="SWI/SNF COMPLEX-RELATED"/>
    <property type="match status" value="1"/>
</dbReference>
<evidence type="ECO:0000256" key="3">
    <source>
        <dbReference type="ARBA" id="ARBA00023163"/>
    </source>
</evidence>
<keyword evidence="3" id="KW-0804">Transcription</keyword>
<dbReference type="EMBL" id="GG738882">
    <property type="protein sequence ID" value="EFC41990.1"/>
    <property type="molecule type" value="Genomic_DNA"/>
</dbReference>
<feature type="compositionally biased region" description="Low complexity" evidence="5">
    <location>
        <begin position="243"/>
        <end position="256"/>
    </location>
</feature>
<feature type="domain" description="HTH myb-type" evidence="8">
    <location>
        <begin position="58"/>
        <end position="108"/>
    </location>
</feature>
<reference evidence="9 10" key="1">
    <citation type="journal article" date="2010" name="Cell">
        <title>The genome of Naegleria gruberi illuminates early eukaryotic versatility.</title>
        <authorList>
            <person name="Fritz-Laylin L.K."/>
            <person name="Prochnik S.E."/>
            <person name="Ginger M.L."/>
            <person name="Dacks J.B."/>
            <person name="Carpenter M.L."/>
            <person name="Field M.C."/>
            <person name="Kuo A."/>
            <person name="Paredez A."/>
            <person name="Chapman J."/>
            <person name="Pham J."/>
            <person name="Shu S."/>
            <person name="Neupane R."/>
            <person name="Cipriano M."/>
            <person name="Mancuso J."/>
            <person name="Tu H."/>
            <person name="Salamov A."/>
            <person name="Lindquist E."/>
            <person name="Shapiro H."/>
            <person name="Lucas S."/>
            <person name="Grigoriev I.V."/>
            <person name="Cande W.Z."/>
            <person name="Fulton C."/>
            <person name="Rokhsar D.S."/>
            <person name="Dawson S.C."/>
        </authorList>
    </citation>
    <scope>NUCLEOTIDE SEQUENCE [LARGE SCALE GENOMIC DNA]</scope>
    <source>
        <strain evidence="9 10">NEG-M</strain>
    </source>
</reference>
<dbReference type="CDD" id="cd00167">
    <property type="entry name" value="SANT"/>
    <property type="match status" value="1"/>
</dbReference>
<dbReference type="InParanoid" id="D2VMH0"/>
<dbReference type="PROSITE" id="PS50090">
    <property type="entry name" value="MYB_LIKE"/>
    <property type="match status" value="1"/>
</dbReference>
<feature type="region of interest" description="Disordered" evidence="5">
    <location>
        <begin position="1"/>
        <end position="43"/>
    </location>
</feature>
<dbReference type="InterPro" id="IPR006447">
    <property type="entry name" value="Myb_dom_plants"/>
</dbReference>
<feature type="region of interest" description="Disordered" evidence="5">
    <location>
        <begin position="237"/>
        <end position="275"/>
    </location>
</feature>
<dbReference type="PROSITE" id="PS51293">
    <property type="entry name" value="SANT"/>
    <property type="match status" value="1"/>
</dbReference>
<evidence type="ECO:0000313" key="10">
    <source>
        <dbReference type="Proteomes" id="UP000006671"/>
    </source>
</evidence>
<organism evidence="10">
    <name type="scientific">Naegleria gruberi</name>
    <name type="common">Amoeba</name>
    <dbReference type="NCBI Taxonomy" id="5762"/>
    <lineage>
        <taxon>Eukaryota</taxon>
        <taxon>Discoba</taxon>
        <taxon>Heterolobosea</taxon>
        <taxon>Tetramitia</taxon>
        <taxon>Eutetramitia</taxon>
        <taxon>Vahlkampfiidae</taxon>
        <taxon>Naegleria</taxon>
    </lineage>
</organism>